<name>A0ABY0KQU0_9ACTN</name>
<protein>
    <submittedName>
        <fullName evidence="1">Uncharacterized protein</fullName>
    </submittedName>
</protein>
<dbReference type="EMBL" id="FMCQ01000007">
    <property type="protein sequence ID" value="SCF01363.1"/>
    <property type="molecule type" value="Genomic_DNA"/>
</dbReference>
<proteinExistence type="predicted"/>
<gene>
    <name evidence="1" type="ORF">GA0070562_5139</name>
</gene>
<evidence type="ECO:0000313" key="2">
    <source>
        <dbReference type="Proteomes" id="UP000199405"/>
    </source>
</evidence>
<organism evidence="1 2">
    <name type="scientific">Micromonospora tulbaghiae</name>
    <dbReference type="NCBI Taxonomy" id="479978"/>
    <lineage>
        <taxon>Bacteria</taxon>
        <taxon>Bacillati</taxon>
        <taxon>Actinomycetota</taxon>
        <taxon>Actinomycetes</taxon>
        <taxon>Micromonosporales</taxon>
        <taxon>Micromonosporaceae</taxon>
        <taxon>Micromonospora</taxon>
    </lineage>
</organism>
<dbReference type="Proteomes" id="UP000199405">
    <property type="component" value="Unassembled WGS sequence"/>
</dbReference>
<accession>A0ABY0KQU0</accession>
<reference evidence="1 2" key="1">
    <citation type="submission" date="2016-06" db="EMBL/GenBank/DDBJ databases">
        <authorList>
            <person name="Varghese N."/>
            <person name="Submissions Spin"/>
        </authorList>
    </citation>
    <scope>NUCLEOTIDE SEQUENCE [LARGE SCALE GENOMIC DNA]</scope>
    <source>
        <strain evidence="1 2">DSM 45142</strain>
    </source>
</reference>
<sequence length="68" mass="8013">MLERMMIENPEYNNSAAEILNYFRMVNYGPERLIAERILIRNDRLHLATEPNLPAEQEDWPISGQVPE</sequence>
<keyword evidence="2" id="KW-1185">Reference proteome</keyword>
<evidence type="ECO:0000313" key="1">
    <source>
        <dbReference type="EMBL" id="SCF01363.1"/>
    </source>
</evidence>
<comment type="caution">
    <text evidence="1">The sequence shown here is derived from an EMBL/GenBank/DDBJ whole genome shotgun (WGS) entry which is preliminary data.</text>
</comment>